<keyword evidence="1" id="KW-0378">Hydrolase</keyword>
<feature type="region of interest" description="Disordered" evidence="3">
    <location>
        <begin position="184"/>
        <end position="224"/>
    </location>
</feature>
<comment type="caution">
    <text evidence="6">The sequence shown here is derived from an EMBL/GenBank/DDBJ whole genome shotgun (WGS) entry which is preliminary data.</text>
</comment>
<dbReference type="PROSITE" id="PS50056">
    <property type="entry name" value="TYR_PHOSPHATASE_2"/>
    <property type="match status" value="1"/>
</dbReference>
<dbReference type="InterPro" id="IPR016130">
    <property type="entry name" value="Tyr_Pase_AS"/>
</dbReference>
<feature type="domain" description="Tyrosine-protein phosphatase" evidence="4">
    <location>
        <begin position="46"/>
        <end position="182"/>
    </location>
</feature>
<proteinExistence type="predicted"/>
<evidence type="ECO:0000313" key="6">
    <source>
        <dbReference type="EMBL" id="CAL5227618.1"/>
    </source>
</evidence>
<evidence type="ECO:0000256" key="3">
    <source>
        <dbReference type="SAM" id="MobiDB-lite"/>
    </source>
</evidence>
<dbReference type="InterPro" id="IPR020422">
    <property type="entry name" value="TYR_PHOSPHATASE_DUAL_dom"/>
</dbReference>
<evidence type="ECO:0000259" key="4">
    <source>
        <dbReference type="PROSITE" id="PS50054"/>
    </source>
</evidence>
<gene>
    <name evidence="6" type="primary">g10621</name>
    <name evidence="6" type="ORF">VP750_LOCUS9524</name>
</gene>
<dbReference type="SMART" id="SM00195">
    <property type="entry name" value="DSPc"/>
    <property type="match status" value="1"/>
</dbReference>
<keyword evidence="2" id="KW-0904">Protein phosphatase</keyword>
<dbReference type="SUPFAM" id="SSF52799">
    <property type="entry name" value="(Phosphotyrosine protein) phosphatases II"/>
    <property type="match status" value="1"/>
</dbReference>
<feature type="domain" description="Tyrosine specific protein phosphatases" evidence="5">
    <location>
        <begin position="108"/>
        <end position="171"/>
    </location>
</feature>
<feature type="compositionally biased region" description="Gly residues" evidence="3">
    <location>
        <begin position="253"/>
        <end position="265"/>
    </location>
</feature>
<dbReference type="PROSITE" id="PS50054">
    <property type="entry name" value="TYR_PHOSPHATASE_DUAL"/>
    <property type="match status" value="1"/>
</dbReference>
<evidence type="ECO:0000259" key="5">
    <source>
        <dbReference type="PROSITE" id="PS50056"/>
    </source>
</evidence>
<feature type="compositionally biased region" description="Low complexity" evidence="3">
    <location>
        <begin position="190"/>
        <end position="201"/>
    </location>
</feature>
<dbReference type="PANTHER" id="PTHR47244">
    <property type="entry name" value="PROTEIN-TYROSINE-PHOSPHATASE IBR5"/>
    <property type="match status" value="1"/>
</dbReference>
<dbReference type="PANTHER" id="PTHR47244:SF1">
    <property type="entry name" value="PROTEIN-TYROSINE-PHOSPHATASE IBR5"/>
    <property type="match status" value="1"/>
</dbReference>
<protein>
    <submittedName>
        <fullName evidence="6">G10621 protein</fullName>
    </submittedName>
</protein>
<dbReference type="EMBL" id="CAXHTA020000017">
    <property type="protein sequence ID" value="CAL5227618.1"/>
    <property type="molecule type" value="Genomic_DNA"/>
</dbReference>
<dbReference type="Proteomes" id="UP001497392">
    <property type="component" value="Unassembled WGS sequence"/>
</dbReference>
<evidence type="ECO:0000256" key="2">
    <source>
        <dbReference type="ARBA" id="ARBA00022912"/>
    </source>
</evidence>
<dbReference type="InterPro" id="IPR000387">
    <property type="entry name" value="Tyr_Pase_dom"/>
</dbReference>
<evidence type="ECO:0000313" key="7">
    <source>
        <dbReference type="Proteomes" id="UP001497392"/>
    </source>
</evidence>
<sequence>MKGKREREEPCHICGHYHDYEGGEPCSVCGHRLAPPAISSQRASAFPSAVLPSFLYLGSYDHASRSDALKMLEITHILNTVPSCQTLYKNSFEYHTVATAPPDFDECCSFIEKVRSEEGKRVLVHCMTGISRSPAVVVAYLMKQRRWRLTEAYKWVKEHRPETELTSGEATRLQQYELQVLGSSSTGYQPSAAPSHSSASSGGSGDLQFPAQQPGFNWGWRDAPAPSQPKLLPVPVESINFAQQHAGSFVFGGGSEPSSNGGGAGSATMAMES</sequence>
<reference evidence="6 7" key="1">
    <citation type="submission" date="2024-06" db="EMBL/GenBank/DDBJ databases">
        <authorList>
            <person name="Kraege A."/>
            <person name="Thomma B."/>
        </authorList>
    </citation>
    <scope>NUCLEOTIDE SEQUENCE [LARGE SCALE GENOMIC DNA]</scope>
</reference>
<dbReference type="InterPro" id="IPR029021">
    <property type="entry name" value="Prot-tyrosine_phosphatase-like"/>
</dbReference>
<feature type="region of interest" description="Disordered" evidence="3">
    <location>
        <begin position="253"/>
        <end position="273"/>
    </location>
</feature>
<dbReference type="Pfam" id="PF00782">
    <property type="entry name" value="DSPc"/>
    <property type="match status" value="1"/>
</dbReference>
<dbReference type="InterPro" id="IPR044212">
    <property type="entry name" value="IBR5-like"/>
</dbReference>
<evidence type="ECO:0000256" key="1">
    <source>
        <dbReference type="ARBA" id="ARBA00022801"/>
    </source>
</evidence>
<name>A0ABP1GBS8_9CHLO</name>
<accession>A0ABP1GBS8</accession>
<dbReference type="InterPro" id="IPR000340">
    <property type="entry name" value="Dual-sp_phosphatase_cat-dom"/>
</dbReference>
<dbReference type="Gene3D" id="3.90.190.10">
    <property type="entry name" value="Protein tyrosine phosphatase superfamily"/>
    <property type="match status" value="1"/>
</dbReference>
<keyword evidence="7" id="KW-1185">Reference proteome</keyword>
<dbReference type="PROSITE" id="PS00383">
    <property type="entry name" value="TYR_PHOSPHATASE_1"/>
    <property type="match status" value="1"/>
</dbReference>
<organism evidence="6 7">
    <name type="scientific">Coccomyxa viridis</name>
    <dbReference type="NCBI Taxonomy" id="1274662"/>
    <lineage>
        <taxon>Eukaryota</taxon>
        <taxon>Viridiplantae</taxon>
        <taxon>Chlorophyta</taxon>
        <taxon>core chlorophytes</taxon>
        <taxon>Trebouxiophyceae</taxon>
        <taxon>Trebouxiophyceae incertae sedis</taxon>
        <taxon>Coccomyxaceae</taxon>
        <taxon>Coccomyxa</taxon>
    </lineage>
</organism>